<keyword evidence="3" id="KW-1185">Reference proteome</keyword>
<feature type="compositionally biased region" description="Low complexity" evidence="1">
    <location>
        <begin position="184"/>
        <end position="194"/>
    </location>
</feature>
<evidence type="ECO:0000313" key="2">
    <source>
        <dbReference type="EMBL" id="KAG0292412.1"/>
    </source>
</evidence>
<evidence type="ECO:0000313" key="3">
    <source>
        <dbReference type="Proteomes" id="UP001194696"/>
    </source>
</evidence>
<feature type="compositionally biased region" description="Basic and acidic residues" evidence="1">
    <location>
        <begin position="172"/>
        <end position="181"/>
    </location>
</feature>
<sequence>MFSWITSPKLPDTVETQAFRSISGGPTLRISTINDRTHGMNLVPWEDILEIFPNAIYLRDANGIVMPARDSSQKRITPKSIKLQADVILEVVSSQDEPPTSARPEIITTTDEDDGNATQSPPPTGITGGRASSSSFPRGPTDLDTHRSTTSSRSSIRASSESAHAHTHTSKRSSESARKQSQEATPKARTTETPAPAPAGKDDDEDDWSPYQANSAANFLAHQTLTISGSSSTGHTHTYSPSTVNVGAEELGQQGIIASNDILRQEMIHRLELLSAEQEERLNLILAACRNRATR</sequence>
<name>A0ABQ7K7S7_9FUNG</name>
<organism evidence="2 3">
    <name type="scientific">Linnemannia gamsii</name>
    <dbReference type="NCBI Taxonomy" id="64522"/>
    <lineage>
        <taxon>Eukaryota</taxon>
        <taxon>Fungi</taxon>
        <taxon>Fungi incertae sedis</taxon>
        <taxon>Mucoromycota</taxon>
        <taxon>Mortierellomycotina</taxon>
        <taxon>Mortierellomycetes</taxon>
        <taxon>Mortierellales</taxon>
        <taxon>Mortierellaceae</taxon>
        <taxon>Linnemannia</taxon>
    </lineage>
</organism>
<dbReference type="EMBL" id="JAAAIM010000198">
    <property type="protein sequence ID" value="KAG0292412.1"/>
    <property type="molecule type" value="Genomic_DNA"/>
</dbReference>
<gene>
    <name evidence="2" type="ORF">BGZ96_004159</name>
</gene>
<evidence type="ECO:0000256" key="1">
    <source>
        <dbReference type="SAM" id="MobiDB-lite"/>
    </source>
</evidence>
<accession>A0ABQ7K7S7</accession>
<feature type="compositionally biased region" description="Low complexity" evidence="1">
    <location>
        <begin position="148"/>
        <end position="162"/>
    </location>
</feature>
<comment type="caution">
    <text evidence="2">The sequence shown here is derived from an EMBL/GenBank/DDBJ whole genome shotgun (WGS) entry which is preliminary data.</text>
</comment>
<proteinExistence type="predicted"/>
<feature type="region of interest" description="Disordered" evidence="1">
    <location>
        <begin position="92"/>
        <end position="211"/>
    </location>
</feature>
<dbReference type="Proteomes" id="UP001194696">
    <property type="component" value="Unassembled WGS sequence"/>
</dbReference>
<protein>
    <submittedName>
        <fullName evidence="2">Uncharacterized protein</fullName>
    </submittedName>
</protein>
<reference evidence="2 3" key="1">
    <citation type="journal article" date="2020" name="Fungal Divers.">
        <title>Resolving the Mortierellaceae phylogeny through synthesis of multi-gene phylogenetics and phylogenomics.</title>
        <authorList>
            <person name="Vandepol N."/>
            <person name="Liber J."/>
            <person name="Desiro A."/>
            <person name="Na H."/>
            <person name="Kennedy M."/>
            <person name="Barry K."/>
            <person name="Grigoriev I.V."/>
            <person name="Miller A.N."/>
            <person name="O'Donnell K."/>
            <person name="Stajich J.E."/>
            <person name="Bonito G."/>
        </authorList>
    </citation>
    <scope>NUCLEOTIDE SEQUENCE [LARGE SCALE GENOMIC DNA]</scope>
    <source>
        <strain evidence="2 3">AD045</strain>
    </source>
</reference>